<comment type="caution">
    <text evidence="3">The sequence shown here is derived from an EMBL/GenBank/DDBJ whole genome shotgun (WGS) entry which is preliminary data.</text>
</comment>
<evidence type="ECO:0000313" key="3">
    <source>
        <dbReference type="EMBL" id="KNF04852.1"/>
    </source>
</evidence>
<dbReference type="EMBL" id="AJIL01000010">
    <property type="protein sequence ID" value="KNF04852.1"/>
    <property type="molecule type" value="Genomic_DNA"/>
</dbReference>
<evidence type="ECO:0000313" key="4">
    <source>
        <dbReference type="Proteomes" id="UP000054564"/>
    </source>
</evidence>
<sequence>MKRPILLIAVLSCLLLVSILPVHSMETVEEFAEGGKLAKATKTGAGEGPKVGDMREPLLAPNQHPSPQHLEAKMFHGPHSDRPLEPLPSRYNRLTKKIKLTFLKNIYKKYFFVPRPIKDFYKLMTKGFVIVDRPMGKSARIPSYASYDKTPKWEEMEKDIPAMIEALAKYDERDLLTQISTHGKLNPRVTPGFQKHPEEKTTRDFINDARNELEKLNGPDSIYEPRQKERQMLLVKSLLSLSRKEEFRQDVLIAMDAVMNHLALREQRGEALPKATPYIKAAHYLMTSRDRPSEETLSFARRLLKTSVPADGDLEAHLERQNLDMWLQTFRRQGDGYLQGTYQAMLAGHKSHAETFGDVFQWSAYVLDPLHSHNYPSADLLFALETLYVHSVEKAKAVDGYNPAFNTLLSIRNKWLHSNSVNQAVPAAVDVTAHMIVKKAATPLEDHQVLALVAKHRMEFMPPQEPEKNHAPFQMHQEPEHIDGPFQMHRGHA</sequence>
<evidence type="ECO:0000256" key="2">
    <source>
        <dbReference type="SAM" id="SignalP"/>
    </source>
</evidence>
<feature type="signal peptide" evidence="2">
    <location>
        <begin position="1"/>
        <end position="24"/>
    </location>
</feature>
<gene>
    <name evidence="3" type="ORF">PSTG_01906</name>
</gene>
<accession>A0A0L0W054</accession>
<keyword evidence="2" id="KW-0732">Signal</keyword>
<dbReference type="Proteomes" id="UP000054564">
    <property type="component" value="Unassembled WGS sequence"/>
</dbReference>
<protein>
    <submittedName>
        <fullName evidence="3">Uncharacterized protein</fullName>
    </submittedName>
</protein>
<dbReference type="AlphaFoldDB" id="A0A0L0W054"/>
<feature type="region of interest" description="Disordered" evidence="1">
    <location>
        <begin position="40"/>
        <end position="88"/>
    </location>
</feature>
<feature type="compositionally biased region" description="Basic and acidic residues" evidence="1">
    <location>
        <begin position="70"/>
        <end position="84"/>
    </location>
</feature>
<keyword evidence="4" id="KW-1185">Reference proteome</keyword>
<evidence type="ECO:0000256" key="1">
    <source>
        <dbReference type="SAM" id="MobiDB-lite"/>
    </source>
</evidence>
<dbReference type="STRING" id="1165861.A0A0L0W054"/>
<reference evidence="4" key="1">
    <citation type="submission" date="2014-03" db="EMBL/GenBank/DDBJ databases">
        <title>The Genome Sequence of Puccinia striiformis f. sp. tritici PST-78.</title>
        <authorList>
            <consortium name="The Broad Institute Genome Sequencing Platform"/>
            <person name="Cuomo C."/>
            <person name="Hulbert S."/>
            <person name="Chen X."/>
            <person name="Walker B."/>
            <person name="Young S.K."/>
            <person name="Zeng Q."/>
            <person name="Gargeya S."/>
            <person name="Fitzgerald M."/>
            <person name="Haas B."/>
            <person name="Abouelleil A."/>
            <person name="Alvarado L."/>
            <person name="Arachchi H.M."/>
            <person name="Berlin A.M."/>
            <person name="Chapman S.B."/>
            <person name="Goldberg J."/>
            <person name="Griggs A."/>
            <person name="Gujja S."/>
            <person name="Hansen M."/>
            <person name="Howarth C."/>
            <person name="Imamovic A."/>
            <person name="Larimer J."/>
            <person name="McCowan C."/>
            <person name="Montmayeur A."/>
            <person name="Murphy C."/>
            <person name="Neiman D."/>
            <person name="Pearson M."/>
            <person name="Priest M."/>
            <person name="Roberts A."/>
            <person name="Saif S."/>
            <person name="Shea T."/>
            <person name="Sisk P."/>
            <person name="Sykes S."/>
            <person name="Wortman J."/>
            <person name="Nusbaum C."/>
            <person name="Birren B."/>
        </authorList>
    </citation>
    <scope>NUCLEOTIDE SEQUENCE [LARGE SCALE GENOMIC DNA]</scope>
    <source>
        <strain evidence="4">race PST-78</strain>
    </source>
</reference>
<proteinExistence type="predicted"/>
<organism evidence="3 4">
    <name type="scientific">Puccinia striiformis f. sp. tritici PST-78</name>
    <dbReference type="NCBI Taxonomy" id="1165861"/>
    <lineage>
        <taxon>Eukaryota</taxon>
        <taxon>Fungi</taxon>
        <taxon>Dikarya</taxon>
        <taxon>Basidiomycota</taxon>
        <taxon>Pucciniomycotina</taxon>
        <taxon>Pucciniomycetes</taxon>
        <taxon>Pucciniales</taxon>
        <taxon>Pucciniaceae</taxon>
        <taxon>Puccinia</taxon>
    </lineage>
</organism>
<name>A0A0L0W054_9BASI</name>
<feature type="chain" id="PRO_5005550714" evidence="2">
    <location>
        <begin position="25"/>
        <end position="493"/>
    </location>
</feature>
<dbReference type="OrthoDB" id="2500813at2759"/>